<comment type="caution">
    <text evidence="3">The sequence shown here is derived from an EMBL/GenBank/DDBJ whole genome shotgun (WGS) entry which is preliminary data.</text>
</comment>
<protein>
    <submittedName>
        <fullName evidence="3">RDD family protein</fullName>
    </submittedName>
</protein>
<dbReference type="PANTHER" id="PTHR36115:SF6">
    <property type="entry name" value="PROLINE-RICH ANTIGEN HOMOLOG"/>
    <property type="match status" value="1"/>
</dbReference>
<proteinExistence type="predicted"/>
<feature type="transmembrane region" description="Helical" evidence="2">
    <location>
        <begin position="81"/>
        <end position="100"/>
    </location>
</feature>
<dbReference type="RefSeq" id="WP_126120982.1">
    <property type="nucleotide sequence ID" value="NZ_RXHJ01000009.1"/>
</dbReference>
<dbReference type="PIRSF" id="PIRSF021697">
    <property type="entry name" value="UCP021697"/>
    <property type="match status" value="1"/>
</dbReference>
<keyword evidence="2" id="KW-1133">Transmembrane helix</keyword>
<dbReference type="OrthoDB" id="5187110at2"/>
<evidence type="ECO:0000313" key="3">
    <source>
        <dbReference type="EMBL" id="RSZ62890.1"/>
    </source>
</evidence>
<dbReference type="EMBL" id="RXHJ01000009">
    <property type="protein sequence ID" value="RSZ62890.1"/>
    <property type="molecule type" value="Genomic_DNA"/>
</dbReference>
<keyword evidence="2" id="KW-0472">Membrane</keyword>
<organism evidence="3 4">
    <name type="scientific">Corynebacterium hylobatis</name>
    <dbReference type="NCBI Taxonomy" id="1859290"/>
    <lineage>
        <taxon>Bacteria</taxon>
        <taxon>Bacillati</taxon>
        <taxon>Actinomycetota</taxon>
        <taxon>Actinomycetes</taxon>
        <taxon>Mycobacteriales</taxon>
        <taxon>Corynebacteriaceae</taxon>
        <taxon>Corynebacterium</taxon>
    </lineage>
</organism>
<evidence type="ECO:0000256" key="1">
    <source>
        <dbReference type="SAM" id="MobiDB-lite"/>
    </source>
</evidence>
<dbReference type="AlphaFoldDB" id="A0A3R9ZZC9"/>
<accession>A0A3R9ZZC9</accession>
<evidence type="ECO:0000313" key="4">
    <source>
        <dbReference type="Proteomes" id="UP000274907"/>
    </source>
</evidence>
<reference evidence="3 4" key="1">
    <citation type="submission" date="2018-12" db="EMBL/GenBank/DDBJ databases">
        <title>YIM 101343 draft genome.</title>
        <authorList>
            <person name="Chen X."/>
        </authorList>
    </citation>
    <scope>NUCLEOTIDE SEQUENCE [LARGE SCALE GENOMIC DNA]</scope>
    <source>
        <strain evidence="3 4">YIM 101343</strain>
    </source>
</reference>
<dbReference type="PANTHER" id="PTHR36115">
    <property type="entry name" value="PROLINE-RICH ANTIGEN HOMOLOG-RELATED"/>
    <property type="match status" value="1"/>
</dbReference>
<keyword evidence="4" id="KW-1185">Reference proteome</keyword>
<feature type="region of interest" description="Disordered" evidence="1">
    <location>
        <begin position="1"/>
        <end position="30"/>
    </location>
</feature>
<name>A0A3R9ZZC9_9CORY</name>
<dbReference type="InterPro" id="IPR051791">
    <property type="entry name" value="Pra-immunoreactive"/>
</dbReference>
<keyword evidence="2" id="KW-0812">Transmembrane</keyword>
<dbReference type="Proteomes" id="UP000274907">
    <property type="component" value="Unassembled WGS sequence"/>
</dbReference>
<evidence type="ECO:0000256" key="2">
    <source>
        <dbReference type="SAM" id="Phobius"/>
    </source>
</evidence>
<gene>
    <name evidence="3" type="ORF">EAH68_08900</name>
</gene>
<sequence>MANPKRTWLDGPQIPGEHDDPFAPGKWPGEKLGLPEAGPGSLASVARRAGGVTIDWIMCWILAMTFVRFTDILGSTPTVTLIFWIILGILGGWLFAGTPGHKLLGMGVARTDVGGARVGFWRAVARTLLTSFILPAAMVDSDGRGLHDRATGTAVIRG</sequence>
<dbReference type="InterPro" id="IPR016795">
    <property type="entry name" value="UCP021697"/>
</dbReference>